<comment type="similarity">
    <text evidence="1">Belongs to the short-chain dehydrogenases/reductases (SDR) family.</text>
</comment>
<dbReference type="Pfam" id="PF00106">
    <property type="entry name" value="adh_short"/>
    <property type="match status" value="1"/>
</dbReference>
<keyword evidence="3" id="KW-0560">Oxidoreductase</keyword>
<accession>A0A4P7NIW8</accession>
<evidence type="ECO:0000256" key="3">
    <source>
        <dbReference type="ARBA" id="ARBA00023002"/>
    </source>
</evidence>
<dbReference type="Proteomes" id="UP000294847">
    <property type="component" value="Chromosome 5"/>
</dbReference>
<sequence length="311" mass="33992">MACQKFNPDTDIPSLSGKVILVTGGNIGLGQESILQLAKHDPKRIYLAARSEEKARKAMEAIEQKIGAAKSSVITFLPLDLGSFDSVRKAADTVKSQTDELHILLNNAGIMMTPAAKTKDGYEEQFGVNHMGHALLTRLLLPLLEKTAKSGADIRIVNLSSSGEMLAATDCFKDMLRYKTTMEDVQTVKRYGAAKLANVYHAQMLAQKYPSIKAVSLHPGVVKTNLMSRMKESWPILGPIVSSIISNVFCTSVADGVRNQLWAAVSNDVVSGEFYHPVGLLGKGSPATKKVKEAENLWEWTEKELDAYLNE</sequence>
<dbReference type="PRINTS" id="PR00081">
    <property type="entry name" value="GDHRDH"/>
</dbReference>
<dbReference type="InterPro" id="IPR002347">
    <property type="entry name" value="SDR_fam"/>
</dbReference>
<dbReference type="PANTHER" id="PTHR24320:SF282">
    <property type="entry name" value="WW DOMAIN-CONTAINING OXIDOREDUCTASE"/>
    <property type="match status" value="1"/>
</dbReference>
<dbReference type="SUPFAM" id="SSF51735">
    <property type="entry name" value="NAD(P)-binding Rossmann-fold domains"/>
    <property type="match status" value="1"/>
</dbReference>
<organism evidence="4 5">
    <name type="scientific">Pyricularia oryzae</name>
    <name type="common">Rice blast fungus</name>
    <name type="synonym">Magnaporthe oryzae</name>
    <dbReference type="NCBI Taxonomy" id="318829"/>
    <lineage>
        <taxon>Eukaryota</taxon>
        <taxon>Fungi</taxon>
        <taxon>Dikarya</taxon>
        <taxon>Ascomycota</taxon>
        <taxon>Pezizomycotina</taxon>
        <taxon>Sordariomycetes</taxon>
        <taxon>Sordariomycetidae</taxon>
        <taxon>Magnaporthales</taxon>
        <taxon>Pyriculariaceae</taxon>
        <taxon>Pyricularia</taxon>
    </lineage>
</organism>
<dbReference type="Gene3D" id="3.40.50.720">
    <property type="entry name" value="NAD(P)-binding Rossmann-like Domain"/>
    <property type="match status" value="1"/>
</dbReference>
<gene>
    <name evidence="4" type="ORF">PoMZ_10832</name>
</gene>
<reference evidence="4 5" key="1">
    <citation type="journal article" date="2019" name="Mol. Biol. Evol.">
        <title>Blast fungal genomes show frequent chromosomal changes, gene gains and losses, and effector gene turnover.</title>
        <authorList>
            <person name="Gomez Luciano L.B."/>
            <person name="Jason Tsai I."/>
            <person name="Chuma I."/>
            <person name="Tosa Y."/>
            <person name="Chen Y.H."/>
            <person name="Li J.Y."/>
            <person name="Li M.Y."/>
            <person name="Jade Lu M.Y."/>
            <person name="Nakayashiki H."/>
            <person name="Li W.H."/>
        </authorList>
    </citation>
    <scope>NUCLEOTIDE SEQUENCE [LARGE SCALE GENOMIC DNA]</scope>
    <source>
        <strain evidence="4">MZ5-1-6</strain>
    </source>
</reference>
<evidence type="ECO:0000256" key="2">
    <source>
        <dbReference type="ARBA" id="ARBA00022857"/>
    </source>
</evidence>
<dbReference type="EMBL" id="CP034208">
    <property type="protein sequence ID" value="QBZ61959.1"/>
    <property type="molecule type" value="Genomic_DNA"/>
</dbReference>
<evidence type="ECO:0000313" key="4">
    <source>
        <dbReference type="EMBL" id="QBZ61959.1"/>
    </source>
</evidence>
<evidence type="ECO:0008006" key="6">
    <source>
        <dbReference type="Google" id="ProtNLM"/>
    </source>
</evidence>
<keyword evidence="2" id="KW-0521">NADP</keyword>
<evidence type="ECO:0000313" key="5">
    <source>
        <dbReference type="Proteomes" id="UP000294847"/>
    </source>
</evidence>
<dbReference type="AlphaFoldDB" id="A0A4P7NIW8"/>
<proteinExistence type="inferred from homology"/>
<dbReference type="GO" id="GO:0016491">
    <property type="term" value="F:oxidoreductase activity"/>
    <property type="evidence" value="ECO:0007669"/>
    <property type="project" value="UniProtKB-KW"/>
</dbReference>
<name>A0A4P7NIW8_PYROR</name>
<protein>
    <recommendedName>
        <fullName evidence="6">Retinol dehydrogenase 12</fullName>
    </recommendedName>
</protein>
<dbReference type="InterPro" id="IPR036291">
    <property type="entry name" value="NAD(P)-bd_dom_sf"/>
</dbReference>
<evidence type="ECO:0000256" key="1">
    <source>
        <dbReference type="ARBA" id="ARBA00006484"/>
    </source>
</evidence>
<dbReference type="PANTHER" id="PTHR24320">
    <property type="entry name" value="RETINOL DEHYDROGENASE"/>
    <property type="match status" value="1"/>
</dbReference>